<comment type="caution">
    <text evidence="1">The sequence shown here is derived from an EMBL/GenBank/DDBJ whole genome shotgun (WGS) entry which is preliminary data.</text>
</comment>
<dbReference type="RefSeq" id="WP_123591688.1">
    <property type="nucleotide sequence ID" value="NZ_AYKF01000099.1"/>
</dbReference>
<organism evidence="1 2">
    <name type="scientific">Salinisphaera orenii YIM 95161</name>
    <dbReference type="NCBI Taxonomy" id="1051139"/>
    <lineage>
        <taxon>Bacteria</taxon>
        <taxon>Pseudomonadati</taxon>
        <taxon>Pseudomonadota</taxon>
        <taxon>Gammaproteobacteria</taxon>
        <taxon>Salinisphaerales</taxon>
        <taxon>Salinisphaeraceae</taxon>
        <taxon>Salinisphaera</taxon>
    </lineage>
</organism>
<proteinExistence type="predicted"/>
<protein>
    <submittedName>
        <fullName evidence="1">Uncharacterized protein</fullName>
    </submittedName>
</protein>
<evidence type="ECO:0000313" key="1">
    <source>
        <dbReference type="EMBL" id="ROO26773.1"/>
    </source>
</evidence>
<sequence>MIGRTFYMVAEVEHADDGRVLPKRYVSGPYGEYLLAKQVSAELGDGYHVFQATDFDDEVQS</sequence>
<name>A0A423PME5_9GAMM</name>
<dbReference type="EMBL" id="AYKF01000099">
    <property type="protein sequence ID" value="ROO26773.1"/>
    <property type="molecule type" value="Genomic_DNA"/>
</dbReference>
<reference evidence="1 2" key="1">
    <citation type="submission" date="2013-10" db="EMBL/GenBank/DDBJ databases">
        <title>Salinisphaera halophila YIM 95161 Genome Sequencing.</title>
        <authorList>
            <person name="Lai Q."/>
            <person name="Li C."/>
            <person name="Shao Z."/>
        </authorList>
    </citation>
    <scope>NUCLEOTIDE SEQUENCE [LARGE SCALE GENOMIC DNA]</scope>
    <source>
        <strain evidence="1 2">YIM 95161</strain>
    </source>
</reference>
<evidence type="ECO:0000313" key="2">
    <source>
        <dbReference type="Proteomes" id="UP000285123"/>
    </source>
</evidence>
<accession>A0A423PME5</accession>
<dbReference type="AlphaFoldDB" id="A0A423PME5"/>
<dbReference type="Proteomes" id="UP000285123">
    <property type="component" value="Unassembled WGS sequence"/>
</dbReference>
<gene>
    <name evidence="1" type="ORF">SAHL_12215</name>
</gene>